<evidence type="ECO:0000313" key="11">
    <source>
        <dbReference type="Proteomes" id="UP000500857"/>
    </source>
</evidence>
<accession>A0A6H1U4K5</accession>
<dbReference type="InterPro" id="IPR050401">
    <property type="entry name" value="Cyclic_nucleotide_synthase"/>
</dbReference>
<dbReference type="GO" id="GO:0000166">
    <property type="term" value="F:nucleotide binding"/>
    <property type="evidence" value="ECO:0007669"/>
    <property type="project" value="UniProtKB-KW"/>
</dbReference>
<protein>
    <submittedName>
        <fullName evidence="10">Adenylate/guanylate cyclase domain-containing protein</fullName>
    </submittedName>
</protein>
<dbReference type="PROSITE" id="PS50125">
    <property type="entry name" value="GUANYLATE_CYCLASE_2"/>
    <property type="match status" value="1"/>
</dbReference>
<dbReference type="AlphaFoldDB" id="A0A6H1U4K5"/>
<proteinExistence type="inferred from homology"/>
<dbReference type="InterPro" id="IPR029787">
    <property type="entry name" value="Nucleotide_cyclase"/>
</dbReference>
<keyword evidence="11" id="KW-1185">Reference proteome</keyword>
<evidence type="ECO:0000256" key="5">
    <source>
        <dbReference type="ARBA" id="ARBA00023136"/>
    </source>
</evidence>
<evidence type="ECO:0000256" key="7">
    <source>
        <dbReference type="RuleBase" id="RU000405"/>
    </source>
</evidence>
<dbReference type="GO" id="GO:0004016">
    <property type="term" value="F:adenylate cyclase activity"/>
    <property type="evidence" value="ECO:0007669"/>
    <property type="project" value="UniProtKB-ARBA"/>
</dbReference>
<evidence type="ECO:0000256" key="8">
    <source>
        <dbReference type="SAM" id="Phobius"/>
    </source>
</evidence>
<dbReference type="InterPro" id="IPR018297">
    <property type="entry name" value="A/G_cyclase_CS"/>
</dbReference>
<dbReference type="KEGG" id="oxy:HCG48_17180"/>
<keyword evidence="3" id="KW-0547">Nucleotide-binding</keyword>
<dbReference type="GO" id="GO:0035556">
    <property type="term" value="P:intracellular signal transduction"/>
    <property type="evidence" value="ECO:0007669"/>
    <property type="project" value="InterPro"/>
</dbReference>
<keyword evidence="4 8" id="KW-1133">Transmembrane helix</keyword>
<evidence type="ECO:0000259" key="9">
    <source>
        <dbReference type="PROSITE" id="PS50125"/>
    </source>
</evidence>
<name>A0A6H1U4K5_9CYAN</name>
<dbReference type="Pfam" id="PF00211">
    <property type="entry name" value="Guanylate_cyc"/>
    <property type="match status" value="1"/>
</dbReference>
<evidence type="ECO:0000313" key="10">
    <source>
        <dbReference type="EMBL" id="QIZ73802.1"/>
    </source>
</evidence>
<feature type="domain" description="Guanylate cyclase" evidence="9">
    <location>
        <begin position="228"/>
        <end position="359"/>
    </location>
</feature>
<dbReference type="InterPro" id="IPR001054">
    <property type="entry name" value="A/G_cyclase"/>
</dbReference>
<dbReference type="SMART" id="SM00044">
    <property type="entry name" value="CYCc"/>
    <property type="match status" value="1"/>
</dbReference>
<evidence type="ECO:0000256" key="1">
    <source>
        <dbReference type="ARBA" id="ARBA00004370"/>
    </source>
</evidence>
<dbReference type="SUPFAM" id="SSF55073">
    <property type="entry name" value="Nucleotide cyclase"/>
    <property type="match status" value="1"/>
</dbReference>
<dbReference type="Proteomes" id="UP000500857">
    <property type="component" value="Chromosome"/>
</dbReference>
<dbReference type="FunFam" id="3.30.70.1230:FF:000036">
    <property type="entry name" value="Adenylate/guanylate cyclase catalytic domain protein"/>
    <property type="match status" value="1"/>
</dbReference>
<sequence length="414" mass="45468">MVQNYASSFKEAVALVGELGMDRTGVLSQLEQKSDLLLDTLQLAGESELIALYSQMQASEKQYLLERETSARQGLYKAVEDLREAIVRSPGLDVSRQVSALEELKDYEAVVEQIVMLDVEIRSQVEGFDRQAAEVSDKLLSVVADEVERARSQIAKTSRAASWLLVAALLAAVILASAIAQEFVFALRQLEIEQAKSERLLLNILPETIADRLKQKPETIADNFTEVTILFADIVGFTKLSARVSPTELVNLLNEIFSEFDGLADRWNLEKIKTIGDAYMVVGGLPDPSDDHAASIAEMALDMQAAIAHFNEKYANSHDQPIDIRIGINTGAVVAGVIGQKKFIYDLWGDAVNTASRMESHGIPGSIQVSASTYELLQNDYIFEDRGVISVKGKGEMKTYLLVGRKVETPIGVA</sequence>
<comment type="similarity">
    <text evidence="7">Belongs to the adenylyl cyclase class-4/guanylyl cyclase family.</text>
</comment>
<evidence type="ECO:0000256" key="6">
    <source>
        <dbReference type="ARBA" id="ARBA00023239"/>
    </source>
</evidence>
<keyword evidence="2 8" id="KW-0812">Transmembrane</keyword>
<keyword evidence="6 7" id="KW-0456">Lyase</keyword>
<dbReference type="CDD" id="cd07302">
    <property type="entry name" value="CHD"/>
    <property type="match status" value="1"/>
</dbReference>
<keyword evidence="5 8" id="KW-0472">Membrane</keyword>
<dbReference type="Gene3D" id="3.30.70.1230">
    <property type="entry name" value="Nucleotide cyclase"/>
    <property type="match status" value="1"/>
</dbReference>
<dbReference type="PROSITE" id="PS00452">
    <property type="entry name" value="GUANYLATE_CYCLASE_1"/>
    <property type="match status" value="1"/>
</dbReference>
<reference evidence="10 11" key="1">
    <citation type="submission" date="2020-04" db="EMBL/GenBank/DDBJ databases">
        <authorList>
            <person name="Basu S."/>
            <person name="Maruthanayagam V."/>
            <person name="Chakraborty S."/>
            <person name="Pramanik A."/>
            <person name="Mukherjee J."/>
            <person name="Brink B."/>
        </authorList>
    </citation>
    <scope>NUCLEOTIDE SEQUENCE [LARGE SCALE GENOMIC DNA]</scope>
    <source>
        <strain evidence="10 11">AP17</strain>
    </source>
</reference>
<organism evidence="10 11">
    <name type="scientific">Oxynema aestuarii AP17</name>
    <dbReference type="NCBI Taxonomy" id="2064643"/>
    <lineage>
        <taxon>Bacteria</taxon>
        <taxon>Bacillati</taxon>
        <taxon>Cyanobacteriota</taxon>
        <taxon>Cyanophyceae</taxon>
        <taxon>Oscillatoriophycideae</taxon>
        <taxon>Oscillatoriales</taxon>
        <taxon>Oscillatoriaceae</taxon>
        <taxon>Oxynema</taxon>
        <taxon>Oxynema aestuarii</taxon>
    </lineage>
</organism>
<evidence type="ECO:0000256" key="4">
    <source>
        <dbReference type="ARBA" id="ARBA00022989"/>
    </source>
</evidence>
<dbReference type="EMBL" id="CP051167">
    <property type="protein sequence ID" value="QIZ73802.1"/>
    <property type="molecule type" value="Genomic_DNA"/>
</dbReference>
<dbReference type="GO" id="GO:0016020">
    <property type="term" value="C:membrane"/>
    <property type="evidence" value="ECO:0007669"/>
    <property type="project" value="UniProtKB-SubCell"/>
</dbReference>
<evidence type="ECO:0000256" key="2">
    <source>
        <dbReference type="ARBA" id="ARBA00022692"/>
    </source>
</evidence>
<dbReference type="PANTHER" id="PTHR11920:SF335">
    <property type="entry name" value="GUANYLATE CYCLASE"/>
    <property type="match status" value="1"/>
</dbReference>
<gene>
    <name evidence="10" type="ORF">HCG48_17180</name>
</gene>
<dbReference type="GO" id="GO:0009190">
    <property type="term" value="P:cyclic nucleotide biosynthetic process"/>
    <property type="evidence" value="ECO:0007669"/>
    <property type="project" value="InterPro"/>
</dbReference>
<comment type="subcellular location">
    <subcellularLocation>
        <location evidence="1">Membrane</location>
    </subcellularLocation>
</comment>
<evidence type="ECO:0000256" key="3">
    <source>
        <dbReference type="ARBA" id="ARBA00022741"/>
    </source>
</evidence>
<dbReference type="PANTHER" id="PTHR11920">
    <property type="entry name" value="GUANYLYL CYCLASE"/>
    <property type="match status" value="1"/>
</dbReference>
<feature type="transmembrane region" description="Helical" evidence="8">
    <location>
        <begin position="160"/>
        <end position="180"/>
    </location>
</feature>